<dbReference type="Gene3D" id="1.20.1110.10">
    <property type="entry name" value="Calcium-transporting ATPase, transmembrane domain"/>
    <property type="match status" value="1"/>
</dbReference>
<name>A0A3P7LUX8_DIBLA</name>
<keyword evidence="1" id="KW-0812">Transmembrane</keyword>
<evidence type="ECO:0000313" key="2">
    <source>
        <dbReference type="EMBL" id="VDN17070.1"/>
    </source>
</evidence>
<dbReference type="AlphaFoldDB" id="A0A3P7LUX8"/>
<organism evidence="2 3">
    <name type="scientific">Dibothriocephalus latus</name>
    <name type="common">Fish tapeworm</name>
    <name type="synonym">Diphyllobothrium latum</name>
    <dbReference type="NCBI Taxonomy" id="60516"/>
    <lineage>
        <taxon>Eukaryota</taxon>
        <taxon>Metazoa</taxon>
        <taxon>Spiralia</taxon>
        <taxon>Lophotrochozoa</taxon>
        <taxon>Platyhelminthes</taxon>
        <taxon>Cestoda</taxon>
        <taxon>Eucestoda</taxon>
        <taxon>Diphyllobothriidea</taxon>
        <taxon>Diphyllobothriidae</taxon>
        <taxon>Dibothriocephalus</taxon>
    </lineage>
</organism>
<accession>A0A3P7LUX8</accession>
<evidence type="ECO:0000313" key="3">
    <source>
        <dbReference type="Proteomes" id="UP000281553"/>
    </source>
</evidence>
<protein>
    <submittedName>
        <fullName evidence="2">Uncharacterized protein</fullName>
    </submittedName>
</protein>
<keyword evidence="1" id="KW-1133">Transmembrane helix</keyword>
<gene>
    <name evidence="2" type="ORF">DILT_LOCUS12834</name>
</gene>
<reference evidence="2 3" key="1">
    <citation type="submission" date="2018-11" db="EMBL/GenBank/DDBJ databases">
        <authorList>
            <consortium name="Pathogen Informatics"/>
        </authorList>
    </citation>
    <scope>NUCLEOTIDE SEQUENCE [LARGE SCALE GENOMIC DNA]</scope>
</reference>
<feature type="transmembrane region" description="Helical" evidence="1">
    <location>
        <begin position="136"/>
        <end position="167"/>
    </location>
</feature>
<dbReference type="OrthoDB" id="116380at2759"/>
<keyword evidence="1" id="KW-0472">Membrane</keyword>
<proteinExistence type="predicted"/>
<evidence type="ECO:0000256" key="1">
    <source>
        <dbReference type="SAM" id="Phobius"/>
    </source>
</evidence>
<sequence length="187" mass="20365">MISILEFNYRRAEAAWSGTGTHVMEGSGRMLVTAVGVNSQAGIIFTLLGATDGSDAAAPEIPPTVTTVPLEKMDSQVTTPLLHSPPDHRADGYACRAPGSLGHSGNPPAAGHLSTLTLKFCFYIQTPLPTPSLHLIAVYVFLFFLLPLFLPLRLIVIIIITLSHLFYQQFFHGVQNKMPHADLSWRT</sequence>
<dbReference type="EMBL" id="UYRU01067844">
    <property type="protein sequence ID" value="VDN17070.1"/>
    <property type="molecule type" value="Genomic_DNA"/>
</dbReference>
<dbReference type="Proteomes" id="UP000281553">
    <property type="component" value="Unassembled WGS sequence"/>
</dbReference>
<keyword evidence="3" id="KW-1185">Reference proteome</keyword>